<keyword evidence="2" id="KW-1185">Reference proteome</keyword>
<evidence type="ECO:0000313" key="1">
    <source>
        <dbReference type="EMBL" id="GAA0155993.1"/>
    </source>
</evidence>
<evidence type="ECO:0000313" key="2">
    <source>
        <dbReference type="Proteomes" id="UP001454036"/>
    </source>
</evidence>
<dbReference type="Proteomes" id="UP001454036">
    <property type="component" value="Unassembled WGS sequence"/>
</dbReference>
<comment type="caution">
    <text evidence="1">The sequence shown here is derived from an EMBL/GenBank/DDBJ whole genome shotgun (WGS) entry which is preliminary data.</text>
</comment>
<organism evidence="1 2">
    <name type="scientific">Lithospermum erythrorhizon</name>
    <name type="common">Purple gromwell</name>
    <name type="synonym">Lithospermum officinale var. erythrorhizon</name>
    <dbReference type="NCBI Taxonomy" id="34254"/>
    <lineage>
        <taxon>Eukaryota</taxon>
        <taxon>Viridiplantae</taxon>
        <taxon>Streptophyta</taxon>
        <taxon>Embryophyta</taxon>
        <taxon>Tracheophyta</taxon>
        <taxon>Spermatophyta</taxon>
        <taxon>Magnoliopsida</taxon>
        <taxon>eudicotyledons</taxon>
        <taxon>Gunneridae</taxon>
        <taxon>Pentapetalae</taxon>
        <taxon>asterids</taxon>
        <taxon>lamiids</taxon>
        <taxon>Boraginales</taxon>
        <taxon>Boraginaceae</taxon>
        <taxon>Boraginoideae</taxon>
        <taxon>Lithospermeae</taxon>
        <taxon>Lithospermum</taxon>
    </lineage>
</organism>
<name>A0AAV3PXI7_LITER</name>
<proteinExistence type="predicted"/>
<gene>
    <name evidence="1" type="ORF">LIER_13594</name>
</gene>
<sequence length="89" mass="10107">MRRILVDTWSSVAIITTQTFNILKRENTKLEHIKTPLIGFGENEVEDMGKVILEVMLGEFPKCAINEVDFLVVNLPHYAYNAIVDSPCL</sequence>
<dbReference type="AlphaFoldDB" id="A0AAV3PXI7"/>
<dbReference type="EMBL" id="BAABME010002764">
    <property type="protein sequence ID" value="GAA0155993.1"/>
    <property type="molecule type" value="Genomic_DNA"/>
</dbReference>
<protein>
    <submittedName>
        <fullName evidence="1">Uncharacterized protein</fullName>
    </submittedName>
</protein>
<reference evidence="1 2" key="1">
    <citation type="submission" date="2024-01" db="EMBL/GenBank/DDBJ databases">
        <title>The complete chloroplast genome sequence of Lithospermum erythrorhizon: insights into the phylogenetic relationship among Boraginaceae species and the maternal lineages of purple gromwells.</title>
        <authorList>
            <person name="Okada T."/>
            <person name="Watanabe K."/>
        </authorList>
    </citation>
    <scope>NUCLEOTIDE SEQUENCE [LARGE SCALE GENOMIC DNA]</scope>
</reference>
<accession>A0AAV3PXI7</accession>